<sequence>MGTHPGDSQDTAAGSILSAVQTFTAPDALPPQSLHPFSLTPPYGSVSSLREVIELTTQITNSLNTHLSLPLLNPKLLSLYRQLTAISHTAQSSDQHIRHAVSVLRKRVGITYGEDVPLDRATIVDWCMSRLEAWGTSAGMEAFREEERDGRMTVVLGGKVLVLDIDFLVDRTDPEKPSIRVATLKTSYAIPNGSAGSTTGYSLSLDGFLAGSLQAFLTEVQKESDVQDSIEAGRLGMLFSEHLSYLMKLDQLALSEGDGGLRWFKDIDNLVLAVEQFATSEANAVNAGQRGAPVPLDVFIMRSHALPLPYLAAPSISFLISISPLSYLSLLRAPASILAAPVSKLNLPNLDIPFGRLRSHLSSHPRPAGTTVATLVLSSAKMSLPNADQISMPNLGTRPTFALVPSGSDIEHTFPQVSDPAGTDAPGWILDFTEGGKYSGVVMSQSRMREVEFVVNPLGGMNHIGSVPMMTFGSGSWLNLLLSPQTTLPPEHYTALYTSPTSAHPPLQLRLAAPEEPGFLLEAVPVRTLKEVWGILEIVKEQCWLNEIIGGHPWVPEGLAAQDDTDMADIEATENELDALLGGTLNPRKLPVNVYLPPSPGDLFDPDDLDALSLPSNHRGARIVMMSPERPPMPGLVEISVTFEPRRPRGVSVEINGAMGADLQIDVLEEVCRRGGLLGLPGRVWVQAQGAV</sequence>
<evidence type="ECO:0000313" key="2">
    <source>
        <dbReference type="Proteomes" id="UP000287166"/>
    </source>
</evidence>
<evidence type="ECO:0000313" key="1">
    <source>
        <dbReference type="EMBL" id="GBE81451.1"/>
    </source>
</evidence>
<accession>A0A401GH52</accession>
<dbReference type="GeneID" id="38778368"/>
<dbReference type="InParanoid" id="A0A401GH52"/>
<reference evidence="1 2" key="1">
    <citation type="journal article" date="2018" name="Sci. Rep.">
        <title>Genome sequence of the cauliflower mushroom Sparassis crispa (Hanabiratake) and its association with beneficial usage.</title>
        <authorList>
            <person name="Kiyama R."/>
            <person name="Furutani Y."/>
            <person name="Kawaguchi K."/>
            <person name="Nakanishi T."/>
        </authorList>
    </citation>
    <scope>NUCLEOTIDE SEQUENCE [LARGE SCALE GENOMIC DNA]</scope>
</reference>
<organism evidence="1 2">
    <name type="scientific">Sparassis crispa</name>
    <dbReference type="NCBI Taxonomy" id="139825"/>
    <lineage>
        <taxon>Eukaryota</taxon>
        <taxon>Fungi</taxon>
        <taxon>Dikarya</taxon>
        <taxon>Basidiomycota</taxon>
        <taxon>Agaricomycotina</taxon>
        <taxon>Agaricomycetes</taxon>
        <taxon>Polyporales</taxon>
        <taxon>Sparassidaceae</taxon>
        <taxon>Sparassis</taxon>
    </lineage>
</organism>
<comment type="caution">
    <text evidence="1">The sequence shown here is derived from an EMBL/GenBank/DDBJ whole genome shotgun (WGS) entry which is preliminary data.</text>
</comment>
<evidence type="ECO:0008006" key="3">
    <source>
        <dbReference type="Google" id="ProtNLM"/>
    </source>
</evidence>
<dbReference type="OrthoDB" id="544685at2759"/>
<keyword evidence="2" id="KW-1185">Reference proteome</keyword>
<gene>
    <name evidence="1" type="ORF">SCP_0311800</name>
</gene>
<dbReference type="AlphaFoldDB" id="A0A401GH52"/>
<dbReference type="RefSeq" id="XP_027612364.1">
    <property type="nucleotide sequence ID" value="XM_027756563.1"/>
</dbReference>
<dbReference type="STRING" id="139825.A0A401GH52"/>
<name>A0A401GH52_9APHY</name>
<dbReference type="Proteomes" id="UP000287166">
    <property type="component" value="Unassembled WGS sequence"/>
</dbReference>
<dbReference type="EMBL" id="BFAD01000003">
    <property type="protein sequence ID" value="GBE81451.1"/>
    <property type="molecule type" value="Genomic_DNA"/>
</dbReference>
<protein>
    <recommendedName>
        <fullName evidence="3">Mediator of RNA polymerase II transcription subunit 1</fullName>
    </recommendedName>
</protein>
<proteinExistence type="predicted"/>